<comment type="caution">
    <text evidence="2">The sequence shown here is derived from an EMBL/GenBank/DDBJ whole genome shotgun (WGS) entry which is preliminary data.</text>
</comment>
<dbReference type="RefSeq" id="WP_242375252.1">
    <property type="nucleotide sequence ID" value="NZ_JAKRKC020000002.1"/>
</dbReference>
<keyword evidence="3" id="KW-1185">Reference proteome</keyword>
<evidence type="ECO:0000313" key="3">
    <source>
        <dbReference type="Proteomes" id="UP001317259"/>
    </source>
</evidence>
<reference evidence="2 3" key="1">
    <citation type="submission" date="2022-04" db="EMBL/GenBank/DDBJ databases">
        <title>Genome draft of Actinomadura sp. ATCC 31491.</title>
        <authorList>
            <person name="Shi X."/>
            <person name="Du Y."/>
        </authorList>
    </citation>
    <scope>NUCLEOTIDE SEQUENCE [LARGE SCALE GENOMIC DNA]</scope>
    <source>
        <strain evidence="2 3">ATCC 31491</strain>
    </source>
</reference>
<evidence type="ECO:0008006" key="4">
    <source>
        <dbReference type="Google" id="ProtNLM"/>
    </source>
</evidence>
<accession>A0ABT0G545</accession>
<dbReference type="EMBL" id="JAKRKC020000002">
    <property type="protein sequence ID" value="MCK2219729.1"/>
    <property type="molecule type" value="Genomic_DNA"/>
</dbReference>
<dbReference type="Proteomes" id="UP001317259">
    <property type="component" value="Unassembled WGS sequence"/>
</dbReference>
<organism evidence="2 3">
    <name type="scientific">Actinomadura luzonensis</name>
    <dbReference type="NCBI Taxonomy" id="2805427"/>
    <lineage>
        <taxon>Bacteria</taxon>
        <taxon>Bacillati</taxon>
        <taxon>Actinomycetota</taxon>
        <taxon>Actinomycetes</taxon>
        <taxon>Streptosporangiales</taxon>
        <taxon>Thermomonosporaceae</taxon>
        <taxon>Actinomadura</taxon>
    </lineage>
</organism>
<sequence length="118" mass="13689">MTQLDPLGPLVLRLERSITNLDAYIEQRAREIANPRITATEQDADERIATAEQERDHWRTRFTDLQREHERQRTALERQLRTARAAITRVHSTLFLNTTAHVSGVTPTDQPLTDYQRG</sequence>
<keyword evidence="1" id="KW-0175">Coiled coil</keyword>
<evidence type="ECO:0000313" key="2">
    <source>
        <dbReference type="EMBL" id="MCK2219729.1"/>
    </source>
</evidence>
<name>A0ABT0G545_9ACTN</name>
<proteinExistence type="predicted"/>
<gene>
    <name evidence="2" type="ORF">MF672_038930</name>
</gene>
<evidence type="ECO:0000256" key="1">
    <source>
        <dbReference type="SAM" id="Coils"/>
    </source>
</evidence>
<feature type="coiled-coil region" evidence="1">
    <location>
        <begin position="48"/>
        <end position="86"/>
    </location>
</feature>
<protein>
    <recommendedName>
        <fullName evidence="4">ATPase</fullName>
    </recommendedName>
</protein>